<dbReference type="GO" id="GO:0009507">
    <property type="term" value="C:chloroplast"/>
    <property type="evidence" value="ECO:0007669"/>
    <property type="project" value="TreeGrafter"/>
</dbReference>
<gene>
    <name evidence="2" type="ORF">KC19_1G222400</name>
</gene>
<dbReference type="InterPro" id="IPR036869">
    <property type="entry name" value="J_dom_sf"/>
</dbReference>
<organism evidence="2 3">
    <name type="scientific">Ceratodon purpureus</name>
    <name type="common">Fire moss</name>
    <name type="synonym">Dicranum purpureum</name>
    <dbReference type="NCBI Taxonomy" id="3225"/>
    <lineage>
        <taxon>Eukaryota</taxon>
        <taxon>Viridiplantae</taxon>
        <taxon>Streptophyta</taxon>
        <taxon>Embryophyta</taxon>
        <taxon>Bryophyta</taxon>
        <taxon>Bryophytina</taxon>
        <taxon>Bryopsida</taxon>
        <taxon>Dicranidae</taxon>
        <taxon>Pseudoditrichales</taxon>
        <taxon>Ditrichaceae</taxon>
        <taxon>Ceratodon</taxon>
    </lineage>
</organism>
<reference evidence="2" key="1">
    <citation type="submission" date="2020-06" db="EMBL/GenBank/DDBJ databases">
        <title>WGS assembly of Ceratodon purpureus strain R40.</title>
        <authorList>
            <person name="Carey S.B."/>
            <person name="Jenkins J."/>
            <person name="Shu S."/>
            <person name="Lovell J.T."/>
            <person name="Sreedasyam A."/>
            <person name="Maumus F."/>
            <person name="Tiley G.P."/>
            <person name="Fernandez-Pozo N."/>
            <person name="Barry K."/>
            <person name="Chen C."/>
            <person name="Wang M."/>
            <person name="Lipzen A."/>
            <person name="Daum C."/>
            <person name="Saski C.A."/>
            <person name="Payton A.C."/>
            <person name="Mcbreen J.C."/>
            <person name="Conrad R.E."/>
            <person name="Kollar L.M."/>
            <person name="Olsson S."/>
            <person name="Huttunen S."/>
            <person name="Landis J.B."/>
            <person name="Wickett N.J."/>
            <person name="Johnson M.G."/>
            <person name="Rensing S.A."/>
            <person name="Grimwood J."/>
            <person name="Schmutz J."/>
            <person name="Mcdaniel S.F."/>
        </authorList>
    </citation>
    <scope>NUCLEOTIDE SEQUENCE</scope>
    <source>
        <strain evidence="2">R40</strain>
    </source>
</reference>
<keyword evidence="3" id="KW-1185">Reference proteome</keyword>
<dbReference type="InterPro" id="IPR001623">
    <property type="entry name" value="DnaJ_domain"/>
</dbReference>
<evidence type="ECO:0000313" key="2">
    <source>
        <dbReference type="EMBL" id="KAG0592068.1"/>
    </source>
</evidence>
<dbReference type="SUPFAM" id="SSF46565">
    <property type="entry name" value="Chaperone J-domain"/>
    <property type="match status" value="1"/>
</dbReference>
<dbReference type="SMART" id="SM00271">
    <property type="entry name" value="DnaJ"/>
    <property type="match status" value="1"/>
</dbReference>
<comment type="caution">
    <text evidence="2">The sequence shown here is derived from an EMBL/GenBank/DDBJ whole genome shotgun (WGS) entry which is preliminary data.</text>
</comment>
<dbReference type="AlphaFoldDB" id="A0A8T0JB60"/>
<name>A0A8T0JB60_CERPU</name>
<proteinExistence type="predicted"/>
<dbReference type="EMBL" id="CM026421">
    <property type="protein sequence ID" value="KAG0592068.1"/>
    <property type="molecule type" value="Genomic_DNA"/>
</dbReference>
<dbReference type="PANTHER" id="PTHR45090">
    <property type="entry name" value="CHAPERONE PROTEIN DNAJ 20 CHLOROPLASTIC"/>
    <property type="match status" value="1"/>
</dbReference>
<dbReference type="PANTHER" id="PTHR45090:SF6">
    <property type="entry name" value="J DOMAIN-CONTAINING PROTEIN"/>
    <property type="match status" value="1"/>
</dbReference>
<dbReference type="PROSITE" id="PS50076">
    <property type="entry name" value="DNAJ_2"/>
    <property type="match status" value="1"/>
</dbReference>
<dbReference type="CDD" id="cd06257">
    <property type="entry name" value="DnaJ"/>
    <property type="match status" value="1"/>
</dbReference>
<dbReference type="Proteomes" id="UP000822688">
    <property type="component" value="Chromosome 1"/>
</dbReference>
<evidence type="ECO:0000313" key="3">
    <source>
        <dbReference type="Proteomes" id="UP000822688"/>
    </source>
</evidence>
<evidence type="ECO:0000259" key="1">
    <source>
        <dbReference type="PROSITE" id="PS50076"/>
    </source>
</evidence>
<dbReference type="Pfam" id="PF00226">
    <property type="entry name" value="DnaJ"/>
    <property type="match status" value="1"/>
</dbReference>
<dbReference type="Gene3D" id="1.10.287.110">
    <property type="entry name" value="DnaJ domain"/>
    <property type="match status" value="1"/>
</dbReference>
<dbReference type="PRINTS" id="PR00625">
    <property type="entry name" value="JDOMAIN"/>
</dbReference>
<dbReference type="InterPro" id="IPR053232">
    <property type="entry name" value="DnaJ_C/III_chloroplastic"/>
</dbReference>
<accession>A0A8T0JB60</accession>
<sequence length="218" mass="23383">MVNGVMTLNVATNLFAREGALRSPTSSGGGSPVSSCPSSASQFHGQSVVAAFSPRESKCGSPVAGARAYAATEESPRARFSPGAVTKNLYDLLGVSKAATPREIKAAYRMAARRLHPDVVPEDQRLEATKAFLEVQETYSILSNDQSRAAYDLSLSMYSFQSSGFRNRGPVSYSGKEEIAFSTPAWGFSSPSVNSSSNSYPSSSFSFKGQNWETDQCW</sequence>
<protein>
    <recommendedName>
        <fullName evidence="1">J domain-containing protein</fullName>
    </recommendedName>
</protein>
<feature type="domain" description="J" evidence="1">
    <location>
        <begin position="88"/>
        <end position="155"/>
    </location>
</feature>